<dbReference type="Gene3D" id="1.10.4100.10">
    <property type="entry name" value="2-methylcitrate dehydratase PrpD"/>
    <property type="match status" value="1"/>
</dbReference>
<dbReference type="Pfam" id="PF19305">
    <property type="entry name" value="MmgE_PrpD_C"/>
    <property type="match status" value="1"/>
</dbReference>
<dbReference type="InterPro" id="IPR045336">
    <property type="entry name" value="MmgE_PrpD_N"/>
</dbReference>
<comment type="caution">
    <text evidence="4">The sequence shown here is derived from an EMBL/GenBank/DDBJ whole genome shotgun (WGS) entry which is preliminary data.</text>
</comment>
<comment type="similarity">
    <text evidence="1">Belongs to the PrpD family.</text>
</comment>
<reference evidence="4 5" key="1">
    <citation type="journal article" date="2023" name="G3 (Bethesda)">
        <title>A chromosome-level genome assembly of Zasmidium syzygii isolated from banana leaves.</title>
        <authorList>
            <person name="van Westerhoven A.C."/>
            <person name="Mehrabi R."/>
            <person name="Talebi R."/>
            <person name="Steentjes M.B.F."/>
            <person name="Corcolon B."/>
            <person name="Chong P.A."/>
            <person name="Kema G.H.J."/>
            <person name="Seidl M.F."/>
        </authorList>
    </citation>
    <scope>NUCLEOTIDE SEQUENCE [LARGE SCALE GENOMIC DNA]</scope>
    <source>
        <strain evidence="4 5">P124</strain>
    </source>
</reference>
<evidence type="ECO:0000313" key="5">
    <source>
        <dbReference type="Proteomes" id="UP001305779"/>
    </source>
</evidence>
<dbReference type="EMBL" id="JAXOVC010000015">
    <property type="protein sequence ID" value="KAK4493731.1"/>
    <property type="molecule type" value="Genomic_DNA"/>
</dbReference>
<protein>
    <submittedName>
        <fullName evidence="4">Uncharacterized protein</fullName>
    </submittedName>
</protein>
<keyword evidence="5" id="KW-1185">Reference proteome</keyword>
<dbReference type="PANTHER" id="PTHR16943:SF8">
    <property type="entry name" value="2-METHYLCITRATE DEHYDRATASE"/>
    <property type="match status" value="1"/>
</dbReference>
<evidence type="ECO:0000256" key="1">
    <source>
        <dbReference type="ARBA" id="ARBA00006174"/>
    </source>
</evidence>
<dbReference type="Proteomes" id="UP001305779">
    <property type="component" value="Unassembled WGS sequence"/>
</dbReference>
<sequence>MSSHDSTQPSNPSGQTGKLVNWIHSTRIDDIPPEVLDRAKYLILDGIACSFVAAHLPWSEIAAKAIFKMDPPGQCTVIGWGDRKLPPLSAALLNSTFGQGFELDDYHSRAPLHSNSLLLPALFAASEAEDGEKFSGLDFLKAYVVGCEVGPRVGLALHGGDLLSRGWHSGAVQGPSATAAAVSSYLGLNPAQIEWALGTACTQAGGLMSAQFGSMAKRMQHGFGSRNGLFATLLARENYTGIEEVYERPYGGFLAMFGEGITKTPKTLPEEISSELGTRWEIHNIRIKLHAAMAALHSTIDAVENLQKKHPALFETKNLTNITSILTKHGKAAYEHGGWIAPKDKPLSSTAAQMSIQNAAASQLYDREVLMQQFGASRLNRPEIRAMMEKVHPEHDASIDEQGDALFTTRITVKFADGTEVKEEVKAPKGISPPASGEDIVTKWRGLVRDILDDKRREEIEKKVLSLEKVGDVRELINLLAGDVKCPIDV</sequence>
<dbReference type="InterPro" id="IPR005656">
    <property type="entry name" value="MmgE_PrpD"/>
</dbReference>
<proteinExistence type="inferred from homology"/>
<dbReference type="Pfam" id="PF03972">
    <property type="entry name" value="MmgE_PrpD_N"/>
    <property type="match status" value="1"/>
</dbReference>
<feature type="domain" description="MmgE/PrpD C-terminal" evidence="3">
    <location>
        <begin position="290"/>
        <end position="465"/>
    </location>
</feature>
<evidence type="ECO:0000259" key="2">
    <source>
        <dbReference type="Pfam" id="PF03972"/>
    </source>
</evidence>
<organism evidence="4 5">
    <name type="scientific">Zasmidium cellare</name>
    <name type="common">Wine cellar mold</name>
    <name type="synonym">Racodium cellare</name>
    <dbReference type="NCBI Taxonomy" id="395010"/>
    <lineage>
        <taxon>Eukaryota</taxon>
        <taxon>Fungi</taxon>
        <taxon>Dikarya</taxon>
        <taxon>Ascomycota</taxon>
        <taxon>Pezizomycotina</taxon>
        <taxon>Dothideomycetes</taxon>
        <taxon>Dothideomycetidae</taxon>
        <taxon>Mycosphaerellales</taxon>
        <taxon>Mycosphaerellaceae</taxon>
        <taxon>Zasmidium</taxon>
    </lineage>
</organism>
<dbReference type="PANTHER" id="PTHR16943">
    <property type="entry name" value="2-METHYLCITRATE DEHYDRATASE-RELATED"/>
    <property type="match status" value="1"/>
</dbReference>
<accession>A0ABR0DXH4</accession>
<dbReference type="InterPro" id="IPR045337">
    <property type="entry name" value="MmgE_PrpD_C"/>
</dbReference>
<gene>
    <name evidence="4" type="ORF">PRZ48_014916</name>
</gene>
<evidence type="ECO:0000313" key="4">
    <source>
        <dbReference type="EMBL" id="KAK4493731.1"/>
    </source>
</evidence>
<evidence type="ECO:0000259" key="3">
    <source>
        <dbReference type="Pfam" id="PF19305"/>
    </source>
</evidence>
<dbReference type="InterPro" id="IPR036148">
    <property type="entry name" value="MmgE/PrpD_sf"/>
</dbReference>
<dbReference type="SUPFAM" id="SSF103378">
    <property type="entry name" value="2-methylcitrate dehydratase PrpD"/>
    <property type="match status" value="1"/>
</dbReference>
<dbReference type="InterPro" id="IPR042183">
    <property type="entry name" value="MmgE/PrpD_sf_1"/>
</dbReference>
<feature type="domain" description="MmgE/PrpD N-terminal" evidence="2">
    <location>
        <begin position="18"/>
        <end position="259"/>
    </location>
</feature>
<name>A0ABR0DXH4_ZASCE</name>